<dbReference type="GO" id="GO:0019628">
    <property type="term" value="P:urate catabolic process"/>
    <property type="evidence" value="ECO:0007669"/>
    <property type="project" value="TreeGrafter"/>
</dbReference>
<dbReference type="GO" id="GO:0004846">
    <property type="term" value="F:urate oxidase activity"/>
    <property type="evidence" value="ECO:0007669"/>
    <property type="project" value="UniProtKB-EC"/>
</dbReference>
<comment type="pathway">
    <text evidence="1">Purine metabolism; urate degradation; (S)-allantoin from urate: step 1/3.</text>
</comment>
<dbReference type="EC" id="1.7.3.3" evidence="5"/>
<dbReference type="PRINTS" id="PR00093">
    <property type="entry name" value="URICASE"/>
</dbReference>
<evidence type="ECO:0000256" key="5">
    <source>
        <dbReference type="RuleBase" id="RU004455"/>
    </source>
</evidence>
<comment type="catalytic activity">
    <reaction evidence="5">
        <text>urate + O2 + H2O = 5-hydroxyisourate + H2O2</text>
        <dbReference type="Rhea" id="RHEA:21368"/>
        <dbReference type="ChEBI" id="CHEBI:15377"/>
        <dbReference type="ChEBI" id="CHEBI:15379"/>
        <dbReference type="ChEBI" id="CHEBI:16240"/>
        <dbReference type="ChEBI" id="CHEBI:17775"/>
        <dbReference type="ChEBI" id="CHEBI:18072"/>
        <dbReference type="EC" id="1.7.3.3"/>
    </reaction>
</comment>
<feature type="non-terminal residue" evidence="6">
    <location>
        <position position="1"/>
    </location>
</feature>
<dbReference type="GO" id="GO:0006145">
    <property type="term" value="P:purine nucleobase catabolic process"/>
    <property type="evidence" value="ECO:0007669"/>
    <property type="project" value="TreeGrafter"/>
</dbReference>
<organism evidence="6 7">
    <name type="scientific">Lentinula lateritia</name>
    <dbReference type="NCBI Taxonomy" id="40482"/>
    <lineage>
        <taxon>Eukaryota</taxon>
        <taxon>Fungi</taxon>
        <taxon>Dikarya</taxon>
        <taxon>Basidiomycota</taxon>
        <taxon>Agaricomycotina</taxon>
        <taxon>Agaricomycetes</taxon>
        <taxon>Agaricomycetidae</taxon>
        <taxon>Agaricales</taxon>
        <taxon>Marasmiineae</taxon>
        <taxon>Omphalotaceae</taxon>
        <taxon>Lentinula</taxon>
    </lineage>
</organism>
<keyword evidence="3 5" id="KW-0659">Purine metabolism</keyword>
<evidence type="ECO:0000313" key="7">
    <source>
        <dbReference type="Proteomes" id="UP001150238"/>
    </source>
</evidence>
<dbReference type="SUPFAM" id="SSF55620">
    <property type="entry name" value="Tetrahydrobiopterin biosynthesis enzymes-like"/>
    <property type="match status" value="2"/>
</dbReference>
<dbReference type="GO" id="GO:0005777">
    <property type="term" value="C:peroxisome"/>
    <property type="evidence" value="ECO:0007669"/>
    <property type="project" value="TreeGrafter"/>
</dbReference>
<evidence type="ECO:0000256" key="1">
    <source>
        <dbReference type="ARBA" id="ARBA00004831"/>
    </source>
</evidence>
<comment type="function">
    <text evidence="5">Catalyzes the oxidation of uric acid to 5-hydroxyisourate, which is further processed to form (S)-allantoin.</text>
</comment>
<reference evidence="6" key="1">
    <citation type="submission" date="2022-08" db="EMBL/GenBank/DDBJ databases">
        <authorList>
            <consortium name="DOE Joint Genome Institute"/>
            <person name="Min B."/>
            <person name="Riley R."/>
            <person name="Sierra-Patev S."/>
            <person name="Naranjo-Ortiz M."/>
            <person name="Looney B."/>
            <person name="Konkel Z."/>
            <person name="Slot J.C."/>
            <person name="Sakamoto Y."/>
            <person name="Steenwyk J.L."/>
            <person name="Rokas A."/>
            <person name="Carro J."/>
            <person name="Camarero S."/>
            <person name="Ferreira P."/>
            <person name="Molpeceres G."/>
            <person name="Ruiz-Duenas F.J."/>
            <person name="Serrano A."/>
            <person name="Henrissat B."/>
            <person name="Drula E."/>
            <person name="Hughes K.W."/>
            <person name="Mata J.L."/>
            <person name="Ishikawa N.K."/>
            <person name="Vargas-Isla R."/>
            <person name="Ushijima S."/>
            <person name="Smith C.A."/>
            <person name="Ahrendt S."/>
            <person name="Andreopoulos W."/>
            <person name="He G."/>
            <person name="Labutti K."/>
            <person name="Lipzen A."/>
            <person name="Ng V."/>
            <person name="Sandor L."/>
            <person name="Barry K."/>
            <person name="Martinez A.T."/>
            <person name="Xiao Y."/>
            <person name="Gibbons J.G."/>
            <person name="Terashima K."/>
            <person name="Hibbett D.S."/>
            <person name="Grigoriev I.V."/>
        </authorList>
    </citation>
    <scope>NUCLEOTIDE SEQUENCE</scope>
    <source>
        <strain evidence="6">Sp2 HRB7682 ss15</strain>
    </source>
</reference>
<accession>A0A9W9AUQ0</accession>
<dbReference type="PANTHER" id="PTHR42874">
    <property type="entry name" value="URICASE"/>
    <property type="match status" value="1"/>
</dbReference>
<dbReference type="InterPro" id="IPR019842">
    <property type="entry name" value="Uricase_CS"/>
</dbReference>
<dbReference type="EMBL" id="JANVFS010000008">
    <property type="protein sequence ID" value="KAJ4488987.1"/>
    <property type="molecule type" value="Genomic_DNA"/>
</dbReference>
<name>A0A9W9AUQ0_9AGAR</name>
<gene>
    <name evidence="6" type="ORF">C8J55DRAFT_422733</name>
</gene>
<dbReference type="PANTHER" id="PTHR42874:SF1">
    <property type="entry name" value="URICASE"/>
    <property type="match status" value="1"/>
</dbReference>
<evidence type="ECO:0000256" key="2">
    <source>
        <dbReference type="ARBA" id="ARBA00009760"/>
    </source>
</evidence>
<reference evidence="6" key="2">
    <citation type="journal article" date="2023" name="Proc. Natl. Acad. Sci. U.S.A.">
        <title>A global phylogenomic analysis of the shiitake genus Lentinula.</title>
        <authorList>
            <person name="Sierra-Patev S."/>
            <person name="Min B."/>
            <person name="Naranjo-Ortiz M."/>
            <person name="Looney B."/>
            <person name="Konkel Z."/>
            <person name="Slot J.C."/>
            <person name="Sakamoto Y."/>
            <person name="Steenwyk J.L."/>
            <person name="Rokas A."/>
            <person name="Carro J."/>
            <person name="Camarero S."/>
            <person name="Ferreira P."/>
            <person name="Molpeceres G."/>
            <person name="Ruiz-Duenas F.J."/>
            <person name="Serrano A."/>
            <person name="Henrissat B."/>
            <person name="Drula E."/>
            <person name="Hughes K.W."/>
            <person name="Mata J.L."/>
            <person name="Ishikawa N.K."/>
            <person name="Vargas-Isla R."/>
            <person name="Ushijima S."/>
            <person name="Smith C.A."/>
            <person name="Donoghue J."/>
            <person name="Ahrendt S."/>
            <person name="Andreopoulos W."/>
            <person name="He G."/>
            <person name="LaButti K."/>
            <person name="Lipzen A."/>
            <person name="Ng V."/>
            <person name="Riley R."/>
            <person name="Sandor L."/>
            <person name="Barry K."/>
            <person name="Martinez A.T."/>
            <person name="Xiao Y."/>
            <person name="Gibbons J.G."/>
            <person name="Terashima K."/>
            <person name="Grigoriev I.V."/>
            <person name="Hibbett D."/>
        </authorList>
    </citation>
    <scope>NUCLEOTIDE SEQUENCE</scope>
    <source>
        <strain evidence="6">Sp2 HRB7682 ss15</strain>
    </source>
</reference>
<evidence type="ECO:0000256" key="3">
    <source>
        <dbReference type="ARBA" id="ARBA00022631"/>
    </source>
</evidence>
<evidence type="ECO:0000313" key="6">
    <source>
        <dbReference type="EMBL" id="KAJ4488987.1"/>
    </source>
</evidence>
<comment type="similarity">
    <text evidence="2 5">Belongs to the uricase family.</text>
</comment>
<protein>
    <recommendedName>
        <fullName evidence="5">Uricase</fullName>
        <ecNumber evidence="5">1.7.3.3</ecNumber>
    </recommendedName>
</protein>
<evidence type="ECO:0000256" key="4">
    <source>
        <dbReference type="ARBA" id="ARBA00023002"/>
    </source>
</evidence>
<dbReference type="AlphaFoldDB" id="A0A9W9AUQ0"/>
<dbReference type="Gene3D" id="3.10.270.10">
    <property type="entry name" value="Urate Oxidase"/>
    <property type="match status" value="1"/>
</dbReference>
<dbReference type="Proteomes" id="UP001150238">
    <property type="component" value="Unassembled WGS sequence"/>
</dbReference>
<dbReference type="PROSITE" id="PS00366">
    <property type="entry name" value="URICASE"/>
    <property type="match status" value="1"/>
</dbReference>
<comment type="caution">
    <text evidence="6">The sequence shown here is derived from an EMBL/GenBank/DDBJ whole genome shotgun (WGS) entry which is preliminary data.</text>
</comment>
<dbReference type="Pfam" id="PF01014">
    <property type="entry name" value="Uricase"/>
    <property type="match status" value="1"/>
</dbReference>
<sequence length="227" mass="25682">FHHVITAVEINDGEVSYTNADNRVIIAADSSERRFLWNPKVSPHILVPERFAVHLGTHIVSKYAHIHKAFVDIEQLRWSRIVVVFRDGDEKRTVKVKIDGTAGKDKIQARARAGVNYLMVLKSSGSSFTSFIPDEYTLLKEVDDRIFSTSVDLNYTFAPIRISPPQNEKKLNIVIPVLNQAKAGSVREVAILDRGRTITLEVFAEDKSASVQVILFLWLYHRGPVFN</sequence>
<keyword evidence="4 5" id="KW-0560">Oxidoreductase</keyword>
<dbReference type="InterPro" id="IPR002042">
    <property type="entry name" value="Uricase"/>
</dbReference>
<proteinExistence type="inferred from homology"/>